<dbReference type="InterPro" id="IPR007396">
    <property type="entry name" value="TR_PAI2-type"/>
</dbReference>
<name>A0ABU9F009_9STAP</name>
<reference evidence="1 2" key="1">
    <citation type="submission" date="2024-04" db="EMBL/GenBank/DDBJ databases">
        <title>Staphylococcus debuckii a clinical isolate.</title>
        <authorList>
            <person name="Magnan C."/>
            <person name="Plumet L."/>
            <person name="Morsli M."/>
            <person name="Molle V."/>
            <person name="Lavigne J.-P."/>
        </authorList>
    </citation>
    <scope>NUCLEOTIDE SEQUENCE [LARGE SCALE GENOMIC DNA]</scope>
    <source>
        <strain evidence="1 2">NSD001</strain>
    </source>
</reference>
<protein>
    <submittedName>
        <fullName evidence="1">FMN-binding negative transcriptional regulator</fullName>
    </submittedName>
</protein>
<organism evidence="1 2">
    <name type="scientific">Staphylococcus debuckii</name>
    <dbReference type="NCBI Taxonomy" id="2044912"/>
    <lineage>
        <taxon>Bacteria</taxon>
        <taxon>Bacillati</taxon>
        <taxon>Bacillota</taxon>
        <taxon>Bacilli</taxon>
        <taxon>Bacillales</taxon>
        <taxon>Staphylococcaceae</taxon>
        <taxon>Staphylococcus</taxon>
    </lineage>
</organism>
<dbReference type="SUPFAM" id="SSF50475">
    <property type="entry name" value="FMN-binding split barrel"/>
    <property type="match status" value="1"/>
</dbReference>
<evidence type="ECO:0000313" key="2">
    <source>
        <dbReference type="Proteomes" id="UP001380601"/>
    </source>
</evidence>
<proteinExistence type="predicted"/>
<dbReference type="Gene3D" id="2.30.110.10">
    <property type="entry name" value="Electron Transport, Fmn-binding Protein, Chain A"/>
    <property type="match status" value="1"/>
</dbReference>
<dbReference type="PANTHER" id="PTHR35802:SF1">
    <property type="entry name" value="PROTEASE SYNTHASE AND SPORULATION PROTEIN PAI 2"/>
    <property type="match status" value="1"/>
</dbReference>
<evidence type="ECO:0000313" key="1">
    <source>
        <dbReference type="EMBL" id="MEL0539029.1"/>
    </source>
</evidence>
<comment type="caution">
    <text evidence="1">The sequence shown here is derived from an EMBL/GenBank/DDBJ whole genome shotgun (WGS) entry which is preliminary data.</text>
</comment>
<gene>
    <name evidence="1" type="ORF">AADA34_09930</name>
</gene>
<dbReference type="Pfam" id="PF04299">
    <property type="entry name" value="FMN_bind_2"/>
    <property type="match status" value="1"/>
</dbReference>
<dbReference type="PANTHER" id="PTHR35802">
    <property type="entry name" value="PROTEASE SYNTHASE AND SPORULATION PROTEIN PAI 2"/>
    <property type="match status" value="1"/>
</dbReference>
<sequence>MYIPKYYQEHDMNKIKAFIHDHPFATIVSITENGRPLATHLPILIHEDGESLILAGHFAKANPQWQTLEHSDEVLIIFQGPDAYVSSTWYGHEDVPTWDYQSVQVYGQPDLLTEAEVKQDLIQLLNRFEKSDGARWDNLSEETLQQIHGVVGFHLKVTEVLAAFKLSQNRNHTDYQNIIHHLENENKGVAQAMKDAQD</sequence>
<accession>A0ABU9F009</accession>
<dbReference type="Proteomes" id="UP001380601">
    <property type="component" value="Unassembled WGS sequence"/>
</dbReference>
<dbReference type="RefSeq" id="WP_341612246.1">
    <property type="nucleotide sequence ID" value="NZ_JBBWSC010000012.1"/>
</dbReference>
<keyword evidence="2" id="KW-1185">Reference proteome</keyword>
<dbReference type="EMBL" id="JBBWSC010000012">
    <property type="protein sequence ID" value="MEL0539029.1"/>
    <property type="molecule type" value="Genomic_DNA"/>
</dbReference>
<dbReference type="PIRSF" id="PIRSF010372">
    <property type="entry name" value="PaiB"/>
    <property type="match status" value="1"/>
</dbReference>
<dbReference type="InterPro" id="IPR012349">
    <property type="entry name" value="Split_barrel_FMN-bd"/>
</dbReference>